<evidence type="ECO:0000256" key="4">
    <source>
        <dbReference type="ARBA" id="ARBA00022801"/>
    </source>
</evidence>
<feature type="short sequence motif" description="GXSXG" evidence="9">
    <location>
        <begin position="372"/>
        <end position="376"/>
    </location>
</feature>
<keyword evidence="7 9" id="KW-0443">Lipid metabolism</keyword>
<keyword evidence="13" id="KW-1185">Reference proteome</keyword>
<dbReference type="InterPro" id="IPR018490">
    <property type="entry name" value="cNMP-bd_dom_sf"/>
</dbReference>
<dbReference type="CDD" id="cd00038">
    <property type="entry name" value="CAP_ED"/>
    <property type="match status" value="1"/>
</dbReference>
<evidence type="ECO:0000259" key="10">
    <source>
        <dbReference type="PROSITE" id="PS50042"/>
    </source>
</evidence>
<keyword evidence="4 9" id="KW-0378">Hydrolase</keyword>
<evidence type="ECO:0000256" key="2">
    <source>
        <dbReference type="ARBA" id="ARBA00006636"/>
    </source>
</evidence>
<evidence type="ECO:0000313" key="13">
    <source>
        <dbReference type="Proteomes" id="UP000272117"/>
    </source>
</evidence>
<name>A0A3M9M8U5_9BACT</name>
<feature type="short sequence motif" description="GXGXXG" evidence="9">
    <location>
        <begin position="345"/>
        <end position="350"/>
    </location>
</feature>
<evidence type="ECO:0000259" key="11">
    <source>
        <dbReference type="PROSITE" id="PS51635"/>
    </source>
</evidence>
<dbReference type="Gene3D" id="2.60.120.10">
    <property type="entry name" value="Jelly Rolls"/>
    <property type="match status" value="1"/>
</dbReference>
<proteinExistence type="inferred from homology"/>
<evidence type="ECO:0000256" key="3">
    <source>
        <dbReference type="ARBA" id="ARBA00022692"/>
    </source>
</evidence>
<evidence type="ECO:0000256" key="6">
    <source>
        <dbReference type="ARBA" id="ARBA00022989"/>
    </source>
</evidence>
<dbReference type="PANTHER" id="PTHR14226">
    <property type="entry name" value="NEUROPATHY TARGET ESTERASE/SWISS CHEESE D.MELANOGASTER"/>
    <property type="match status" value="1"/>
</dbReference>
<dbReference type="GO" id="GO:0016042">
    <property type="term" value="P:lipid catabolic process"/>
    <property type="evidence" value="ECO:0007669"/>
    <property type="project" value="UniProtKB-UniRule"/>
</dbReference>
<sequence>MDQTYISEPLQEKQPQGSRLARLKHLICTQFSQLKEPVIDELLLKFSWVELNRGEILCHEGEVGDCVYLLVSGRLKAWVNFNTREAREVGEIAQGESVGEMALITGEARTATITAMRTCMLAKLLKSDFDDLVALHPEVAVTLSKRIIDRLTFTMHHTRVPAKNTNFVLLPAASSAVTKVFISQLLKVLNEQYHIRHVHKELLPLHLQNGSLPEEERFYEIHNWMAEQEVERGYVIFEADPEDLNWTEHCLRQADKILLLTEASPEPALSDLEQFLFSTGDQQLHKATEVAFLYPNSTEHPIQTHDLLALRPVSRHYNIRLQDQRHLHRLARMLMNKGIGLVLGGGGAKGFAHIGVFRALQEADVPIDMVCGTSIGAIFAAAVAHEWSPEVIYQKGRSAFVTDKPLSDYTLPVLSLIKGHKLQNTNRKYFGENHIEDLWLNFFCISSNYTLSEMVVHERGPLWKAVTASVSIPGVLPPVVDGNNLLIDGASFNNFPVDVMKARYGGKLIGVNLQQDKEYKLDYTNLPGGWHLFFSRFFPFLKRYRSPSISAIMLKSTILSSMEHQRKQINDLELFMNPPLSNFSLLDMKNFDAINAIGYSYGKEFLKTANLDALGIKRREKAEVA</sequence>
<dbReference type="EMBL" id="RJJD01000023">
    <property type="protein sequence ID" value="RNI21981.1"/>
    <property type="molecule type" value="Genomic_DNA"/>
</dbReference>
<dbReference type="PANTHER" id="PTHR14226:SF29">
    <property type="entry name" value="NEUROPATHY TARGET ESTERASE SWS"/>
    <property type="match status" value="1"/>
</dbReference>
<dbReference type="InterPro" id="IPR018488">
    <property type="entry name" value="cNMP-bd_CS"/>
</dbReference>
<feature type="domain" description="PNPLA" evidence="11">
    <location>
        <begin position="341"/>
        <end position="501"/>
    </location>
</feature>
<evidence type="ECO:0008006" key="14">
    <source>
        <dbReference type="Google" id="ProtNLM"/>
    </source>
</evidence>
<dbReference type="Pfam" id="PF00027">
    <property type="entry name" value="cNMP_binding"/>
    <property type="match status" value="1"/>
</dbReference>
<dbReference type="PROSITE" id="PS50042">
    <property type="entry name" value="CNMP_BINDING_3"/>
    <property type="match status" value="1"/>
</dbReference>
<keyword evidence="3" id="KW-0812">Transmembrane</keyword>
<feature type="short sequence motif" description="DGA/G" evidence="9">
    <location>
        <begin position="488"/>
        <end position="490"/>
    </location>
</feature>
<feature type="domain" description="Cyclic nucleotide-binding" evidence="10">
    <location>
        <begin position="30"/>
        <end position="133"/>
    </location>
</feature>
<organism evidence="12 13">
    <name type="scientific">Rufibacter latericius</name>
    <dbReference type="NCBI Taxonomy" id="2487040"/>
    <lineage>
        <taxon>Bacteria</taxon>
        <taxon>Pseudomonadati</taxon>
        <taxon>Bacteroidota</taxon>
        <taxon>Cytophagia</taxon>
        <taxon>Cytophagales</taxon>
        <taxon>Hymenobacteraceae</taxon>
        <taxon>Rufibacter</taxon>
    </lineage>
</organism>
<evidence type="ECO:0000313" key="12">
    <source>
        <dbReference type="EMBL" id="RNI21981.1"/>
    </source>
</evidence>
<dbReference type="GO" id="GO:0004622">
    <property type="term" value="F:phosphatidylcholine lysophospholipase activity"/>
    <property type="evidence" value="ECO:0007669"/>
    <property type="project" value="UniProtKB-ARBA"/>
</dbReference>
<dbReference type="PROSITE" id="PS00889">
    <property type="entry name" value="CNMP_BINDING_2"/>
    <property type="match status" value="1"/>
</dbReference>
<evidence type="ECO:0000256" key="8">
    <source>
        <dbReference type="ARBA" id="ARBA00023136"/>
    </source>
</evidence>
<dbReference type="OrthoDB" id="9770965at2"/>
<reference evidence="12 13" key="1">
    <citation type="submission" date="2018-11" db="EMBL/GenBank/DDBJ databases">
        <title>Rufibacter latericius sp. nov., isolated from water in Baiyang Lake.</title>
        <authorList>
            <person name="Yang Y."/>
        </authorList>
    </citation>
    <scope>NUCLEOTIDE SEQUENCE [LARGE SCALE GENOMIC DNA]</scope>
    <source>
        <strain evidence="12 13">R-22-1c-1</strain>
    </source>
</reference>
<dbReference type="Pfam" id="PF24179">
    <property type="entry name" value="NTE_Ploop"/>
    <property type="match status" value="1"/>
</dbReference>
<feature type="active site" description="Nucleophile" evidence="9">
    <location>
        <position position="374"/>
    </location>
</feature>
<comment type="subcellular location">
    <subcellularLocation>
        <location evidence="1">Membrane</location>
    </subcellularLocation>
</comment>
<dbReference type="SMART" id="SM00100">
    <property type="entry name" value="cNMP"/>
    <property type="match status" value="1"/>
</dbReference>
<dbReference type="Gene3D" id="3.40.1090.10">
    <property type="entry name" value="Cytosolic phospholipase A2 catalytic domain"/>
    <property type="match status" value="1"/>
</dbReference>
<dbReference type="InterPro" id="IPR014710">
    <property type="entry name" value="RmlC-like_jellyroll"/>
</dbReference>
<dbReference type="CDD" id="cd07205">
    <property type="entry name" value="Pat_PNPLA6_PNPLA7_NTE1_like"/>
    <property type="match status" value="1"/>
</dbReference>
<evidence type="ECO:0000256" key="1">
    <source>
        <dbReference type="ARBA" id="ARBA00004370"/>
    </source>
</evidence>
<dbReference type="SUPFAM" id="SSF52151">
    <property type="entry name" value="FabD/lysophospholipase-like"/>
    <property type="match status" value="1"/>
</dbReference>
<dbReference type="PROSITE" id="PS00888">
    <property type="entry name" value="CNMP_BINDING_1"/>
    <property type="match status" value="1"/>
</dbReference>
<evidence type="ECO:0000256" key="9">
    <source>
        <dbReference type="PROSITE-ProRule" id="PRU01161"/>
    </source>
</evidence>
<dbReference type="InterPro" id="IPR056556">
    <property type="entry name" value="NTE1_P-loop_dom"/>
</dbReference>
<evidence type="ECO:0000256" key="7">
    <source>
        <dbReference type="ARBA" id="ARBA00023098"/>
    </source>
</evidence>
<accession>A0A3M9M8U5</accession>
<dbReference type="InterPro" id="IPR002641">
    <property type="entry name" value="PNPLA_dom"/>
</dbReference>
<keyword evidence="8" id="KW-0472">Membrane</keyword>
<feature type="active site" description="Proton acceptor" evidence="9">
    <location>
        <position position="488"/>
    </location>
</feature>
<dbReference type="InterPro" id="IPR050301">
    <property type="entry name" value="NTE"/>
</dbReference>
<comment type="caution">
    <text evidence="12">The sequence shown here is derived from an EMBL/GenBank/DDBJ whole genome shotgun (WGS) entry which is preliminary data.</text>
</comment>
<dbReference type="RefSeq" id="WP_123129303.1">
    <property type="nucleotide sequence ID" value="NZ_RJJD01000023.1"/>
</dbReference>
<dbReference type="SUPFAM" id="SSF51206">
    <property type="entry name" value="cAMP-binding domain-like"/>
    <property type="match status" value="1"/>
</dbReference>
<dbReference type="Proteomes" id="UP000272117">
    <property type="component" value="Unassembled WGS sequence"/>
</dbReference>
<dbReference type="Pfam" id="PF01734">
    <property type="entry name" value="Patatin"/>
    <property type="match status" value="1"/>
</dbReference>
<dbReference type="InterPro" id="IPR000595">
    <property type="entry name" value="cNMP-bd_dom"/>
</dbReference>
<keyword evidence="5 9" id="KW-0442">Lipid degradation</keyword>
<dbReference type="PROSITE" id="PS51635">
    <property type="entry name" value="PNPLA"/>
    <property type="match status" value="1"/>
</dbReference>
<dbReference type="InterPro" id="IPR016035">
    <property type="entry name" value="Acyl_Trfase/lysoPLipase"/>
</dbReference>
<comment type="similarity">
    <text evidence="2">Belongs to the NTE family.</text>
</comment>
<evidence type="ECO:0000256" key="5">
    <source>
        <dbReference type="ARBA" id="ARBA00022963"/>
    </source>
</evidence>
<keyword evidence="6" id="KW-1133">Transmembrane helix</keyword>
<protein>
    <recommendedName>
        <fullName evidence="14">Cyclic nucleotide-binding domain-containing protein</fullName>
    </recommendedName>
</protein>
<dbReference type="AlphaFoldDB" id="A0A3M9M8U5"/>
<gene>
    <name evidence="12" type="ORF">EFB08_22875</name>
</gene>
<dbReference type="GO" id="GO:0016020">
    <property type="term" value="C:membrane"/>
    <property type="evidence" value="ECO:0007669"/>
    <property type="project" value="UniProtKB-SubCell"/>
</dbReference>